<dbReference type="PANTHER" id="PTHR30026">
    <property type="entry name" value="OUTER MEMBRANE PROTEIN TOLC"/>
    <property type="match status" value="1"/>
</dbReference>
<evidence type="ECO:0000313" key="10">
    <source>
        <dbReference type="EMBL" id="TCJ12934.1"/>
    </source>
</evidence>
<dbReference type="GO" id="GO:1990281">
    <property type="term" value="C:efflux pump complex"/>
    <property type="evidence" value="ECO:0007669"/>
    <property type="project" value="TreeGrafter"/>
</dbReference>
<dbReference type="Gene3D" id="1.20.1600.10">
    <property type="entry name" value="Outer membrane efflux proteins (OEP)"/>
    <property type="match status" value="1"/>
</dbReference>
<evidence type="ECO:0000313" key="11">
    <source>
        <dbReference type="Proteomes" id="UP000295443"/>
    </source>
</evidence>
<evidence type="ECO:0000256" key="1">
    <source>
        <dbReference type="ARBA" id="ARBA00004442"/>
    </source>
</evidence>
<comment type="similarity">
    <text evidence="2">Belongs to the outer membrane factor (OMF) (TC 1.B.17) family.</text>
</comment>
<evidence type="ECO:0000256" key="4">
    <source>
        <dbReference type="ARBA" id="ARBA00022452"/>
    </source>
</evidence>
<dbReference type="NCBIfam" id="TIGR01844">
    <property type="entry name" value="type_I_sec_TolC"/>
    <property type="match status" value="1"/>
</dbReference>
<keyword evidence="3" id="KW-0813">Transport</keyword>
<dbReference type="GO" id="GO:0015288">
    <property type="term" value="F:porin activity"/>
    <property type="evidence" value="ECO:0007669"/>
    <property type="project" value="TreeGrafter"/>
</dbReference>
<comment type="caution">
    <text evidence="10">The sequence shown here is derived from an EMBL/GenBank/DDBJ whole genome shotgun (WGS) entry which is preliminary data.</text>
</comment>
<dbReference type="OrthoDB" id="9813458at2"/>
<proteinExistence type="inferred from homology"/>
<dbReference type="InterPro" id="IPR051906">
    <property type="entry name" value="TolC-like"/>
</dbReference>
<keyword evidence="7" id="KW-0998">Cell outer membrane</keyword>
<dbReference type="Pfam" id="PF02321">
    <property type="entry name" value="OEP"/>
    <property type="match status" value="2"/>
</dbReference>
<evidence type="ECO:0000256" key="2">
    <source>
        <dbReference type="ARBA" id="ARBA00007613"/>
    </source>
</evidence>
<accession>A0A4R1B4B5</accession>
<feature type="chain" id="PRO_5020213523" evidence="9">
    <location>
        <begin position="20"/>
        <end position="435"/>
    </location>
</feature>
<dbReference type="AlphaFoldDB" id="A0A4R1B4B5"/>
<keyword evidence="5" id="KW-0812">Transmembrane</keyword>
<protein>
    <submittedName>
        <fullName evidence="10">Channel protein TolC</fullName>
    </submittedName>
</protein>
<dbReference type="SUPFAM" id="SSF56954">
    <property type="entry name" value="Outer membrane efflux proteins (OEP)"/>
    <property type="match status" value="1"/>
</dbReference>
<dbReference type="GO" id="GO:0009279">
    <property type="term" value="C:cell outer membrane"/>
    <property type="evidence" value="ECO:0007669"/>
    <property type="project" value="UniProtKB-SubCell"/>
</dbReference>
<evidence type="ECO:0000256" key="9">
    <source>
        <dbReference type="SAM" id="SignalP"/>
    </source>
</evidence>
<evidence type="ECO:0000256" key="7">
    <source>
        <dbReference type="ARBA" id="ARBA00023237"/>
    </source>
</evidence>
<evidence type="ECO:0000256" key="5">
    <source>
        <dbReference type="ARBA" id="ARBA00022692"/>
    </source>
</evidence>
<evidence type="ECO:0000256" key="3">
    <source>
        <dbReference type="ARBA" id="ARBA00022448"/>
    </source>
</evidence>
<feature type="signal peptide" evidence="9">
    <location>
        <begin position="1"/>
        <end position="19"/>
    </location>
</feature>
<gene>
    <name evidence="10" type="ORF">EZJ19_11960</name>
</gene>
<dbReference type="PANTHER" id="PTHR30026:SF20">
    <property type="entry name" value="OUTER MEMBRANE PROTEIN TOLC"/>
    <property type="match status" value="1"/>
</dbReference>
<dbReference type="RefSeq" id="WP_131447866.1">
    <property type="nucleotide sequence ID" value="NZ_SJZB01000042.1"/>
</dbReference>
<dbReference type="EMBL" id="SJZB01000042">
    <property type="protein sequence ID" value="TCJ12934.1"/>
    <property type="molecule type" value="Genomic_DNA"/>
</dbReference>
<dbReference type="InterPro" id="IPR010130">
    <property type="entry name" value="T1SS_OMP_TolC"/>
</dbReference>
<dbReference type="GO" id="GO:0015562">
    <property type="term" value="F:efflux transmembrane transporter activity"/>
    <property type="evidence" value="ECO:0007669"/>
    <property type="project" value="InterPro"/>
</dbReference>
<sequence>MRKTLLTLALAALSHAAGAADLTDIYRQARQNDAIYASAQAAYKAGMEKLPQGRALLLPSLNLSANARHVESDTSVTPSKSYNTPSFTLALSQPLFRRQNLETLEQAKLQVQAVEAQLKLAEQDLLLRTAQAYFDVLLARDNLATAEAQKTAIAEQLAQAKKSFEVGAATIVDTHEAQARYDATVAQVIASSNDLDVKNRTLEKLIMAPAPHLASLVEHVVVSLPQPNDMDAWVGQARDNSLSVAVSRAQAEIAQREVSRQRAGYLPTVDLTASYTDTRNTLSTTGLKIDSNSAVVGVELGWNLYQGGATDSLVREAVANKEKASFDLDNAVRQAELDTRQAFLGVVSGEAQVRALEQAVASSETQLKSTKLGQEVGVRTAVDVLNAQQSLYTAKRDLASARYTALISGLKLKAVSGGLAEADLQALNGLLREDR</sequence>
<name>A0A4R1B4B5_9PROT</name>
<feature type="coiled-coil region" evidence="8">
    <location>
        <begin position="97"/>
        <end position="163"/>
    </location>
</feature>
<evidence type="ECO:0000256" key="6">
    <source>
        <dbReference type="ARBA" id="ARBA00023136"/>
    </source>
</evidence>
<keyword evidence="9" id="KW-0732">Signal</keyword>
<organism evidence="10 11">
    <name type="scientific">Parasulfuritortus cantonensis</name>
    <dbReference type="NCBI Taxonomy" id="2528202"/>
    <lineage>
        <taxon>Bacteria</taxon>
        <taxon>Pseudomonadati</taxon>
        <taxon>Pseudomonadota</taxon>
        <taxon>Betaproteobacteria</taxon>
        <taxon>Nitrosomonadales</taxon>
        <taxon>Thiobacillaceae</taxon>
        <taxon>Parasulfuritortus</taxon>
    </lineage>
</organism>
<evidence type="ECO:0000256" key="8">
    <source>
        <dbReference type="SAM" id="Coils"/>
    </source>
</evidence>
<keyword evidence="8" id="KW-0175">Coiled coil</keyword>
<dbReference type="Proteomes" id="UP000295443">
    <property type="component" value="Unassembled WGS sequence"/>
</dbReference>
<keyword evidence="11" id="KW-1185">Reference proteome</keyword>
<dbReference type="InterPro" id="IPR003423">
    <property type="entry name" value="OMP_efflux"/>
</dbReference>
<comment type="subcellular location">
    <subcellularLocation>
        <location evidence="1">Cell outer membrane</location>
    </subcellularLocation>
</comment>
<keyword evidence="4" id="KW-1134">Transmembrane beta strand</keyword>
<keyword evidence="6" id="KW-0472">Membrane</keyword>
<reference evidence="10 11" key="1">
    <citation type="submission" date="2019-03" db="EMBL/GenBank/DDBJ databases">
        <title>Genome sequence of Thiobacillaceae bacterium LSR1, a sulfur-oxidizing bacterium isolated from freshwater sediment.</title>
        <authorList>
            <person name="Li S."/>
        </authorList>
    </citation>
    <scope>NUCLEOTIDE SEQUENCE [LARGE SCALE GENOMIC DNA]</scope>
    <source>
        <strain evidence="10 11">LSR1</strain>
    </source>
</reference>